<name>A0ABU7B1I9_9TELE</name>
<comment type="caution">
    <text evidence="1">The sequence shown here is derived from an EMBL/GenBank/DDBJ whole genome shotgun (WGS) entry which is preliminary data.</text>
</comment>
<accession>A0ABU7B1I9</accession>
<organism evidence="1 2">
    <name type="scientific">Ataeniobius toweri</name>
    <dbReference type="NCBI Taxonomy" id="208326"/>
    <lineage>
        <taxon>Eukaryota</taxon>
        <taxon>Metazoa</taxon>
        <taxon>Chordata</taxon>
        <taxon>Craniata</taxon>
        <taxon>Vertebrata</taxon>
        <taxon>Euteleostomi</taxon>
        <taxon>Actinopterygii</taxon>
        <taxon>Neopterygii</taxon>
        <taxon>Teleostei</taxon>
        <taxon>Neoteleostei</taxon>
        <taxon>Acanthomorphata</taxon>
        <taxon>Ovalentaria</taxon>
        <taxon>Atherinomorphae</taxon>
        <taxon>Cyprinodontiformes</taxon>
        <taxon>Goodeidae</taxon>
        <taxon>Ataeniobius</taxon>
    </lineage>
</organism>
<evidence type="ECO:0000313" key="1">
    <source>
        <dbReference type="EMBL" id="MED6244377.1"/>
    </source>
</evidence>
<dbReference type="EMBL" id="JAHUTI010039521">
    <property type="protein sequence ID" value="MED6244377.1"/>
    <property type="molecule type" value="Genomic_DNA"/>
</dbReference>
<sequence length="118" mass="12837">MSCTISQFSALQGKLHNSSLKRRRASGCDGRASQPPSEAVVTATIAVGIRGQELHKKNGSKTAYQILWCCNLEGASNFLLSPMTAALVGQCQHGERAHRPRTSDHVFIIIVVHVEQHC</sequence>
<keyword evidence="2" id="KW-1185">Reference proteome</keyword>
<evidence type="ECO:0000313" key="2">
    <source>
        <dbReference type="Proteomes" id="UP001345963"/>
    </source>
</evidence>
<protein>
    <submittedName>
        <fullName evidence="1">Uncharacterized protein</fullName>
    </submittedName>
</protein>
<proteinExistence type="predicted"/>
<dbReference type="Proteomes" id="UP001345963">
    <property type="component" value="Unassembled WGS sequence"/>
</dbReference>
<reference evidence="1 2" key="1">
    <citation type="submission" date="2021-07" db="EMBL/GenBank/DDBJ databases">
        <authorList>
            <person name="Palmer J.M."/>
        </authorList>
    </citation>
    <scope>NUCLEOTIDE SEQUENCE [LARGE SCALE GENOMIC DNA]</scope>
    <source>
        <strain evidence="1 2">AT_MEX2019</strain>
        <tissue evidence="1">Muscle</tissue>
    </source>
</reference>
<gene>
    <name evidence="1" type="ORF">ATANTOWER_007170</name>
</gene>